<dbReference type="Pfam" id="PF01053">
    <property type="entry name" value="Cys_Met_Meta_PP"/>
    <property type="match status" value="1"/>
</dbReference>
<keyword evidence="4" id="KW-0808">Transferase</keyword>
<dbReference type="PANTHER" id="PTHR11808:SF80">
    <property type="entry name" value="CYSTATHIONINE GAMMA-LYASE"/>
    <property type="match status" value="1"/>
</dbReference>
<dbReference type="InterPro" id="IPR000277">
    <property type="entry name" value="Cys/Met-Metab_PyrdxlP-dep_enz"/>
</dbReference>
<protein>
    <submittedName>
        <fullName evidence="4">Aminotransferase class I/II-fold pyridoxal phosphate-dependent enzyme</fullName>
    </submittedName>
</protein>
<comment type="caution">
    <text evidence="4">The sequence shown here is derived from an EMBL/GenBank/DDBJ whole genome shotgun (WGS) entry which is preliminary data.</text>
</comment>
<dbReference type="Proteomes" id="UP000690515">
    <property type="component" value="Unassembled WGS sequence"/>
</dbReference>
<organism evidence="4 5">
    <name type="scientific">Zooshikella harenae</name>
    <dbReference type="NCBI Taxonomy" id="2827238"/>
    <lineage>
        <taxon>Bacteria</taxon>
        <taxon>Pseudomonadati</taxon>
        <taxon>Pseudomonadota</taxon>
        <taxon>Gammaproteobacteria</taxon>
        <taxon>Oceanospirillales</taxon>
        <taxon>Zooshikellaceae</taxon>
        <taxon>Zooshikella</taxon>
    </lineage>
</organism>
<dbReference type="SUPFAM" id="SSF53383">
    <property type="entry name" value="PLP-dependent transferases"/>
    <property type="match status" value="1"/>
</dbReference>
<dbReference type="RefSeq" id="WP_215820642.1">
    <property type="nucleotide sequence ID" value="NZ_JAGSOY010000037.1"/>
</dbReference>
<dbReference type="InterPro" id="IPR015421">
    <property type="entry name" value="PyrdxlP-dep_Trfase_major"/>
</dbReference>
<evidence type="ECO:0000256" key="2">
    <source>
        <dbReference type="ARBA" id="ARBA00022898"/>
    </source>
</evidence>
<name>A0ABS5ZEB9_9GAMM</name>
<comment type="cofactor">
    <cofactor evidence="1 3">
        <name>pyridoxal 5'-phosphate</name>
        <dbReference type="ChEBI" id="CHEBI:597326"/>
    </cofactor>
</comment>
<evidence type="ECO:0000256" key="1">
    <source>
        <dbReference type="ARBA" id="ARBA00001933"/>
    </source>
</evidence>
<dbReference type="EMBL" id="JAGSOY010000037">
    <property type="protein sequence ID" value="MBU2712414.1"/>
    <property type="molecule type" value="Genomic_DNA"/>
</dbReference>
<dbReference type="GO" id="GO:0008483">
    <property type="term" value="F:transaminase activity"/>
    <property type="evidence" value="ECO:0007669"/>
    <property type="project" value="UniProtKB-KW"/>
</dbReference>
<accession>A0ABS5ZEB9</accession>
<dbReference type="InterPro" id="IPR015422">
    <property type="entry name" value="PyrdxlP-dep_Trfase_small"/>
</dbReference>
<reference evidence="4 5" key="1">
    <citation type="submission" date="2021-04" db="EMBL/GenBank/DDBJ databases">
        <authorList>
            <person name="Pira H."/>
            <person name="Risdian C."/>
            <person name="Wink J."/>
        </authorList>
    </citation>
    <scope>NUCLEOTIDE SEQUENCE [LARGE SCALE GENOMIC DNA]</scope>
    <source>
        <strain evidence="4 5">WH53</strain>
    </source>
</reference>
<dbReference type="PANTHER" id="PTHR11808">
    <property type="entry name" value="TRANS-SULFURATION ENZYME FAMILY MEMBER"/>
    <property type="match status" value="1"/>
</dbReference>
<evidence type="ECO:0000313" key="4">
    <source>
        <dbReference type="EMBL" id="MBU2712414.1"/>
    </source>
</evidence>
<dbReference type="InterPro" id="IPR015424">
    <property type="entry name" value="PyrdxlP-dep_Trfase"/>
</dbReference>
<dbReference type="Gene3D" id="3.90.1150.10">
    <property type="entry name" value="Aspartate Aminotransferase, domain 1"/>
    <property type="match status" value="1"/>
</dbReference>
<proteinExistence type="inferred from homology"/>
<evidence type="ECO:0000313" key="5">
    <source>
        <dbReference type="Proteomes" id="UP000690515"/>
    </source>
</evidence>
<dbReference type="PIRSF" id="PIRSF001434">
    <property type="entry name" value="CGS"/>
    <property type="match status" value="1"/>
</dbReference>
<keyword evidence="2 3" id="KW-0663">Pyridoxal phosphate</keyword>
<gene>
    <name evidence="4" type="ORF">KCG35_15210</name>
</gene>
<dbReference type="Gene3D" id="3.40.640.10">
    <property type="entry name" value="Type I PLP-dependent aspartate aminotransferase-like (Major domain)"/>
    <property type="match status" value="1"/>
</dbReference>
<keyword evidence="5" id="KW-1185">Reference proteome</keyword>
<evidence type="ECO:0000256" key="3">
    <source>
        <dbReference type="RuleBase" id="RU362118"/>
    </source>
</evidence>
<comment type="similarity">
    <text evidence="3">Belongs to the trans-sulfuration enzymes family.</text>
</comment>
<keyword evidence="4" id="KW-0032">Aminotransferase</keyword>
<sequence>MDNKNAVERLANAKHEFGEHGGVNMSIEASSTFTVMEANTLPEIFQGQKGPQQGGCYLYGRHFNPTVYNLAQQLACIEGSESAYCTASGMAAISSTLLQLLNPGDEIIASHTIYGGTYALLHDYFPLKNNIHTHFVDIHQRSLIEQKITEKTKVIYVESIANPTLRVADIRSLATLAKKHRLTLVVDNTFSPLIIEPIALGADIVIHSLTKFINGASDTVAGVVCASTDFVSQLMDLHTGSLMLLGPTMDPDVAFRISARLPHLPLRIQAHSQRAMDIAEKLHEMGLPVTYPGLSNHPDHQLLKNSGNVDEYGFGGLFTLDLGSEKKANALMNILQNEQHFGLMAVSLGYSDTLMSCSGSSTSSEMTEEDKQFANISSGLVRFSMGYTGSLTQRWNQLKTALAACQMI</sequence>